<dbReference type="AlphaFoldDB" id="A0A5B7CS41"/>
<reference evidence="2 3" key="1">
    <citation type="submission" date="2019-05" db="EMBL/GenBank/DDBJ databases">
        <title>Another draft genome of Portunus trituberculatus and its Hox gene families provides insights of decapod evolution.</title>
        <authorList>
            <person name="Jeong J.-H."/>
            <person name="Song I."/>
            <person name="Kim S."/>
            <person name="Choi T."/>
            <person name="Kim D."/>
            <person name="Ryu S."/>
            <person name="Kim W."/>
        </authorList>
    </citation>
    <scope>NUCLEOTIDE SEQUENCE [LARGE SCALE GENOMIC DNA]</scope>
    <source>
        <tissue evidence="2">Muscle</tissue>
    </source>
</reference>
<protein>
    <submittedName>
        <fullName evidence="2">Uncharacterized protein</fullName>
    </submittedName>
</protein>
<gene>
    <name evidence="2" type="ORF">E2C01_004573</name>
</gene>
<evidence type="ECO:0000256" key="1">
    <source>
        <dbReference type="SAM" id="MobiDB-lite"/>
    </source>
</evidence>
<dbReference type="Proteomes" id="UP000324222">
    <property type="component" value="Unassembled WGS sequence"/>
</dbReference>
<sequence length="77" mass="8417">MVVTFPPPPAPVKSPGSIGRVKNPQPRHKTRLTTRTEAKKLSKICAAHPSLCLRFAPTPQHHPGHANHGVSLAILWF</sequence>
<evidence type="ECO:0000313" key="2">
    <source>
        <dbReference type="EMBL" id="MPC11898.1"/>
    </source>
</evidence>
<evidence type="ECO:0000313" key="3">
    <source>
        <dbReference type="Proteomes" id="UP000324222"/>
    </source>
</evidence>
<comment type="caution">
    <text evidence="2">The sequence shown here is derived from an EMBL/GenBank/DDBJ whole genome shotgun (WGS) entry which is preliminary data.</text>
</comment>
<feature type="compositionally biased region" description="Pro residues" evidence="1">
    <location>
        <begin position="1"/>
        <end position="12"/>
    </location>
</feature>
<accession>A0A5B7CS41</accession>
<dbReference type="EMBL" id="VSRR010000186">
    <property type="protein sequence ID" value="MPC11898.1"/>
    <property type="molecule type" value="Genomic_DNA"/>
</dbReference>
<keyword evidence="3" id="KW-1185">Reference proteome</keyword>
<proteinExistence type="predicted"/>
<organism evidence="2 3">
    <name type="scientific">Portunus trituberculatus</name>
    <name type="common">Swimming crab</name>
    <name type="synonym">Neptunus trituberculatus</name>
    <dbReference type="NCBI Taxonomy" id="210409"/>
    <lineage>
        <taxon>Eukaryota</taxon>
        <taxon>Metazoa</taxon>
        <taxon>Ecdysozoa</taxon>
        <taxon>Arthropoda</taxon>
        <taxon>Crustacea</taxon>
        <taxon>Multicrustacea</taxon>
        <taxon>Malacostraca</taxon>
        <taxon>Eumalacostraca</taxon>
        <taxon>Eucarida</taxon>
        <taxon>Decapoda</taxon>
        <taxon>Pleocyemata</taxon>
        <taxon>Brachyura</taxon>
        <taxon>Eubrachyura</taxon>
        <taxon>Portunoidea</taxon>
        <taxon>Portunidae</taxon>
        <taxon>Portuninae</taxon>
        <taxon>Portunus</taxon>
    </lineage>
</organism>
<name>A0A5B7CS41_PORTR</name>
<feature type="region of interest" description="Disordered" evidence="1">
    <location>
        <begin position="1"/>
        <end position="37"/>
    </location>
</feature>